<dbReference type="InterPro" id="IPR002125">
    <property type="entry name" value="CMP_dCMP_dom"/>
</dbReference>
<dbReference type="PROSITE" id="PS50280">
    <property type="entry name" value="SET"/>
    <property type="match status" value="1"/>
</dbReference>
<evidence type="ECO:0000259" key="2">
    <source>
        <dbReference type="PROSITE" id="PS50280"/>
    </source>
</evidence>
<sequence length="565" mass="62138">MSPDTPLVKYDITSLPGTDKLYEITWLSNSQTVRVRTGDSTFHGKGLFCAQELIPAETNIDHYHGQTMTSREAHLKHASNDDSFSLMTGWVIVPQPHIPGRYINDSVRLPDNDDEDIIYTCPANATFTESSTGTVIVKAIRDIGMDEEIIISYGEWYWRGVLFERSGFEDAPPRFAALRKDDPADQKVKAAWMKKLKWETLPDDIRIVKVERKNSGGSAKLWDFYLIKKHTMGVWRSAKQYSLHLQNIDDATPEDPCPCEICVKKQPGPKANKNKRKRDNDENAVDNSTSTASTTDGAGVTAHIGMRSSMGIPQGTRISVDATCPSSSNIIDRLKPKVTRTEAESSASAAHTSATPPITVIVPSKTTTTTTRTSASSPPSSSQTQIVPSGSATREDEDKEKGEETKTTDGDAEDDRHHMRTAIAEARKCIPVETAYNVGAVIVEPSTNTVLAQAHSRELPGNTHAEECCLMKLAENNTNNNNTVLKSATIYTTMEPCAERLSGNRPCAHRLRDVSIKRVVVGVREPPHFIAACQGTTLLREAGIVVDYLDGFQDEIEAMNKHIGA</sequence>
<evidence type="ECO:0000313" key="5">
    <source>
        <dbReference type="Proteomes" id="UP000318582"/>
    </source>
</evidence>
<dbReference type="PANTHER" id="PTHR11079">
    <property type="entry name" value="CYTOSINE DEAMINASE FAMILY MEMBER"/>
    <property type="match status" value="1"/>
</dbReference>
<dbReference type="Pfam" id="PF00856">
    <property type="entry name" value="SET"/>
    <property type="match status" value="1"/>
</dbReference>
<feature type="region of interest" description="Disordered" evidence="1">
    <location>
        <begin position="263"/>
        <end position="416"/>
    </location>
</feature>
<dbReference type="PROSITE" id="PS51747">
    <property type="entry name" value="CYT_DCMP_DEAMINASES_2"/>
    <property type="match status" value="1"/>
</dbReference>
<dbReference type="Gene3D" id="3.40.140.10">
    <property type="entry name" value="Cytidine Deaminase, domain 2"/>
    <property type="match status" value="1"/>
</dbReference>
<feature type="domain" description="CMP/dCMP-type deaminase" evidence="3">
    <location>
        <begin position="413"/>
        <end position="533"/>
    </location>
</feature>
<reference evidence="4 5" key="1">
    <citation type="journal article" date="2019" name="Sci. Rep.">
        <title>Comparative genomics of chytrid fungi reveal insights into the obligate biotrophic and pathogenic lifestyle of Synchytrium endobioticum.</title>
        <authorList>
            <person name="van de Vossenberg B.T.L.H."/>
            <person name="Warris S."/>
            <person name="Nguyen H.D.T."/>
            <person name="van Gent-Pelzer M.P.E."/>
            <person name="Joly D.L."/>
            <person name="van de Geest H.C."/>
            <person name="Bonants P.J.M."/>
            <person name="Smith D.S."/>
            <person name="Levesque C.A."/>
            <person name="van der Lee T.A.J."/>
        </authorList>
    </citation>
    <scope>NUCLEOTIDE SEQUENCE [LARGE SCALE GENOMIC DNA]</scope>
    <source>
        <strain evidence="4 5">CBS 809.83</strain>
    </source>
</reference>
<accession>A0A507DUW2</accession>
<feature type="domain" description="SET" evidence="2">
    <location>
        <begin position="33"/>
        <end position="154"/>
    </location>
</feature>
<dbReference type="Proteomes" id="UP000318582">
    <property type="component" value="Unassembled WGS sequence"/>
</dbReference>
<dbReference type="GO" id="GO:0008835">
    <property type="term" value="F:diaminohydroxyphosphoribosylaminopyrimidine deaminase activity"/>
    <property type="evidence" value="ECO:0007669"/>
    <property type="project" value="TreeGrafter"/>
</dbReference>
<dbReference type="STRING" id="109895.A0A507DUW2"/>
<dbReference type="Gene3D" id="2.170.270.10">
    <property type="entry name" value="SET domain"/>
    <property type="match status" value="1"/>
</dbReference>
<protein>
    <recommendedName>
        <fullName evidence="6">CMP/dCMP-type deaminase domain-containing protein</fullName>
    </recommendedName>
</protein>
<evidence type="ECO:0000259" key="3">
    <source>
        <dbReference type="PROSITE" id="PS51747"/>
    </source>
</evidence>
<dbReference type="EMBL" id="QEAQ01000129">
    <property type="protein sequence ID" value="TPX55072.1"/>
    <property type="molecule type" value="Genomic_DNA"/>
</dbReference>
<dbReference type="SUPFAM" id="SSF82199">
    <property type="entry name" value="SET domain"/>
    <property type="match status" value="1"/>
</dbReference>
<feature type="compositionally biased region" description="Low complexity" evidence="1">
    <location>
        <begin position="285"/>
        <end position="302"/>
    </location>
</feature>
<evidence type="ECO:0000313" key="4">
    <source>
        <dbReference type="EMBL" id="TPX55072.1"/>
    </source>
</evidence>
<dbReference type="Pfam" id="PF18785">
    <property type="entry name" value="Inv-AAD"/>
    <property type="match status" value="1"/>
</dbReference>
<feature type="compositionally biased region" description="Low complexity" evidence="1">
    <location>
        <begin position="344"/>
        <end position="389"/>
    </location>
</feature>
<dbReference type="SUPFAM" id="SSF53927">
    <property type="entry name" value="Cytidine deaminase-like"/>
    <property type="match status" value="1"/>
</dbReference>
<gene>
    <name evidence="4" type="ORF">PhCBS80983_g05627</name>
</gene>
<dbReference type="GO" id="GO:0006139">
    <property type="term" value="P:nucleobase-containing compound metabolic process"/>
    <property type="evidence" value="ECO:0007669"/>
    <property type="project" value="UniProtKB-ARBA"/>
</dbReference>
<feature type="compositionally biased region" description="Basic and acidic residues" evidence="1">
    <location>
        <begin position="332"/>
        <end position="343"/>
    </location>
</feature>
<organism evidence="4 5">
    <name type="scientific">Powellomyces hirtus</name>
    <dbReference type="NCBI Taxonomy" id="109895"/>
    <lineage>
        <taxon>Eukaryota</taxon>
        <taxon>Fungi</taxon>
        <taxon>Fungi incertae sedis</taxon>
        <taxon>Chytridiomycota</taxon>
        <taxon>Chytridiomycota incertae sedis</taxon>
        <taxon>Chytridiomycetes</taxon>
        <taxon>Spizellomycetales</taxon>
        <taxon>Powellomycetaceae</taxon>
        <taxon>Powellomyces</taxon>
    </lineage>
</organism>
<dbReference type="InterPro" id="IPR046341">
    <property type="entry name" value="SET_dom_sf"/>
</dbReference>
<feature type="compositionally biased region" description="Basic and acidic residues" evidence="1">
    <location>
        <begin position="393"/>
        <end position="416"/>
    </location>
</feature>
<dbReference type="AlphaFoldDB" id="A0A507DUW2"/>
<evidence type="ECO:0008006" key="6">
    <source>
        <dbReference type="Google" id="ProtNLM"/>
    </source>
</evidence>
<comment type="caution">
    <text evidence="4">The sequence shown here is derived from an EMBL/GenBank/DDBJ whole genome shotgun (WGS) entry which is preliminary data.</text>
</comment>
<dbReference type="InterPro" id="IPR016193">
    <property type="entry name" value="Cytidine_deaminase-like"/>
</dbReference>
<keyword evidence="5" id="KW-1185">Reference proteome</keyword>
<proteinExistence type="predicted"/>
<dbReference type="PANTHER" id="PTHR11079:SF162">
    <property type="entry name" value="RIBOFLAVIN BIOSYNTHESIS PROTEIN PYRD, CHLOROPLASTIC"/>
    <property type="match status" value="1"/>
</dbReference>
<evidence type="ECO:0000256" key="1">
    <source>
        <dbReference type="SAM" id="MobiDB-lite"/>
    </source>
</evidence>
<dbReference type="InterPro" id="IPR001214">
    <property type="entry name" value="SET_dom"/>
</dbReference>
<name>A0A507DUW2_9FUNG</name>